<dbReference type="PANTHER" id="PTHR21349">
    <property type="entry name" value="50S RIBOSOMAL PROTEIN L21"/>
    <property type="match status" value="1"/>
</dbReference>
<dbReference type="GO" id="GO:0006412">
    <property type="term" value="P:translation"/>
    <property type="evidence" value="ECO:0007669"/>
    <property type="project" value="UniProtKB-UniRule"/>
</dbReference>
<evidence type="ECO:0000256" key="2">
    <source>
        <dbReference type="ARBA" id="ARBA00022730"/>
    </source>
</evidence>
<evidence type="ECO:0000256" key="1">
    <source>
        <dbReference type="ARBA" id="ARBA00008563"/>
    </source>
</evidence>
<dbReference type="Pfam" id="PF00829">
    <property type="entry name" value="Ribosomal_L21p"/>
    <property type="match status" value="1"/>
</dbReference>
<dbReference type="InterPro" id="IPR001787">
    <property type="entry name" value="Ribosomal_bL21"/>
</dbReference>
<dbReference type="InterPro" id="IPR036164">
    <property type="entry name" value="bL21-like_sf"/>
</dbReference>
<keyword evidence="2 6" id="KW-0699">rRNA-binding</keyword>
<dbReference type="InterPro" id="IPR028909">
    <property type="entry name" value="bL21-like"/>
</dbReference>
<comment type="function">
    <text evidence="6 7">This protein binds to 23S rRNA in the presence of protein L20.</text>
</comment>
<dbReference type="InterPro" id="IPR018258">
    <property type="entry name" value="Ribosomal_bL21_CS"/>
</dbReference>
<dbReference type="RefSeq" id="WP_075277212.1">
    <property type="nucleotide sequence ID" value="NZ_CP016908.1"/>
</dbReference>
<dbReference type="NCBIfam" id="TIGR00061">
    <property type="entry name" value="L21"/>
    <property type="match status" value="1"/>
</dbReference>
<proteinExistence type="inferred from homology"/>
<dbReference type="AlphaFoldDB" id="A0A1L6MY97"/>
<dbReference type="GO" id="GO:0005737">
    <property type="term" value="C:cytoplasm"/>
    <property type="evidence" value="ECO:0007669"/>
    <property type="project" value="UniProtKB-ARBA"/>
</dbReference>
<comment type="similarity">
    <text evidence="1 6 7">Belongs to the bacterial ribosomal protein bL21 family.</text>
</comment>
<keyword evidence="9" id="KW-1185">Reference proteome</keyword>
<dbReference type="GO" id="GO:0003735">
    <property type="term" value="F:structural constituent of ribosome"/>
    <property type="evidence" value="ECO:0007669"/>
    <property type="project" value="InterPro"/>
</dbReference>
<accession>A0A1L6MY97</accession>
<evidence type="ECO:0000313" key="9">
    <source>
        <dbReference type="Proteomes" id="UP000185544"/>
    </source>
</evidence>
<dbReference type="Proteomes" id="UP000185544">
    <property type="component" value="Chromosome"/>
</dbReference>
<sequence length="104" mass="11867">MTYAIFKTGGKQYQAVESHCLQVEKLNGSVGDTITFEEVLMIGGDHIQIGQPWVPGAKVHAMIKAHGRSKKIIVFKFRRRKNYRRKRGHRQPFTTIQITQIATS</sequence>
<dbReference type="EMBL" id="CP016908">
    <property type="protein sequence ID" value="APS00543.1"/>
    <property type="molecule type" value="Genomic_DNA"/>
</dbReference>
<organism evidence="8 9">
    <name type="scientific">Pajaroellobacter abortibovis</name>
    <dbReference type="NCBI Taxonomy" id="1882918"/>
    <lineage>
        <taxon>Bacteria</taxon>
        <taxon>Pseudomonadati</taxon>
        <taxon>Myxococcota</taxon>
        <taxon>Polyangia</taxon>
        <taxon>Polyangiales</taxon>
        <taxon>Polyangiaceae</taxon>
    </lineage>
</organism>
<dbReference type="GO" id="GO:1990904">
    <property type="term" value="C:ribonucleoprotein complex"/>
    <property type="evidence" value="ECO:0007669"/>
    <property type="project" value="UniProtKB-KW"/>
</dbReference>
<evidence type="ECO:0000313" key="8">
    <source>
        <dbReference type="EMBL" id="APS00543.1"/>
    </source>
</evidence>
<evidence type="ECO:0000256" key="4">
    <source>
        <dbReference type="ARBA" id="ARBA00022980"/>
    </source>
</evidence>
<dbReference type="GO" id="GO:0005840">
    <property type="term" value="C:ribosome"/>
    <property type="evidence" value="ECO:0007669"/>
    <property type="project" value="UniProtKB-KW"/>
</dbReference>
<dbReference type="PROSITE" id="PS01169">
    <property type="entry name" value="RIBOSOMAL_L21"/>
    <property type="match status" value="1"/>
</dbReference>
<evidence type="ECO:0000256" key="5">
    <source>
        <dbReference type="ARBA" id="ARBA00023274"/>
    </source>
</evidence>
<comment type="subunit">
    <text evidence="6">Part of the 50S ribosomal subunit. Contacts protein L20.</text>
</comment>
<evidence type="ECO:0000256" key="7">
    <source>
        <dbReference type="RuleBase" id="RU000562"/>
    </source>
</evidence>
<protein>
    <recommendedName>
        <fullName evidence="6">Large ribosomal subunit protein bL21</fullName>
    </recommendedName>
</protein>
<evidence type="ECO:0000256" key="6">
    <source>
        <dbReference type="HAMAP-Rule" id="MF_01363"/>
    </source>
</evidence>
<dbReference type="OrthoDB" id="9813334at2"/>
<keyword evidence="4 6" id="KW-0689">Ribosomal protein</keyword>
<reference evidence="8 9" key="1">
    <citation type="submission" date="2016-08" db="EMBL/GenBank/DDBJ databases">
        <title>Identification and validation of antigenic proteins from Pajaroellobacter abortibovis using de-novo genome sequence assembly and reverse vaccinology.</title>
        <authorList>
            <person name="Welly B.T."/>
            <person name="Miller M.R."/>
            <person name="Stott J.L."/>
            <person name="Blanchard M.T."/>
            <person name="Islas-Trejo A.D."/>
            <person name="O'Rourke S.M."/>
            <person name="Young A.E."/>
            <person name="Medrano J.F."/>
            <person name="Van Eenennaam A.L."/>
        </authorList>
    </citation>
    <scope>NUCLEOTIDE SEQUENCE [LARGE SCALE GENOMIC DNA]</scope>
    <source>
        <strain evidence="8 9">BTF92-0548A/99-0131</strain>
    </source>
</reference>
<keyword evidence="3 6" id="KW-0694">RNA-binding</keyword>
<gene>
    <name evidence="6" type="primary">rplU</name>
    <name evidence="8" type="ORF">BCY86_07535</name>
</gene>
<name>A0A1L6MY97_9BACT</name>
<keyword evidence="5 6" id="KW-0687">Ribonucleoprotein</keyword>
<dbReference type="PANTHER" id="PTHR21349:SF0">
    <property type="entry name" value="LARGE RIBOSOMAL SUBUNIT PROTEIN BL21M"/>
    <property type="match status" value="1"/>
</dbReference>
<dbReference type="GO" id="GO:0019843">
    <property type="term" value="F:rRNA binding"/>
    <property type="evidence" value="ECO:0007669"/>
    <property type="project" value="UniProtKB-UniRule"/>
</dbReference>
<dbReference type="KEGG" id="pabo:BCY86_07535"/>
<evidence type="ECO:0000256" key="3">
    <source>
        <dbReference type="ARBA" id="ARBA00022884"/>
    </source>
</evidence>
<dbReference type="SUPFAM" id="SSF141091">
    <property type="entry name" value="L21p-like"/>
    <property type="match status" value="1"/>
</dbReference>
<dbReference type="HAMAP" id="MF_01363">
    <property type="entry name" value="Ribosomal_bL21"/>
    <property type="match status" value="1"/>
</dbReference>
<dbReference type="STRING" id="1882918.BCY86_07535"/>